<dbReference type="NCBIfam" id="TIGR03517">
    <property type="entry name" value="GldM_gliding"/>
    <property type="match status" value="1"/>
</dbReference>
<feature type="domain" description="Gliding motility-associated protein GldM first immunoglobulin-like" evidence="4">
    <location>
        <begin position="221"/>
        <end position="323"/>
    </location>
</feature>
<keyword evidence="1" id="KW-1133">Transmembrane helix</keyword>
<dbReference type="AlphaFoldDB" id="A0A1Z8ANI1"/>
<dbReference type="Pfam" id="PF12081">
    <property type="entry name" value="GldM_1st"/>
    <property type="match status" value="1"/>
</dbReference>
<feature type="domain" description="Gliding motility-associated protein GldM C-terminal" evidence="2">
    <location>
        <begin position="410"/>
        <end position="511"/>
    </location>
</feature>
<proteinExistence type="predicted"/>
<keyword evidence="1" id="KW-0472">Membrane</keyword>
<dbReference type="InterPro" id="IPR022720">
    <property type="entry name" value="Motility-assoc_prot_GldM_N"/>
</dbReference>
<evidence type="ECO:0000313" key="7">
    <source>
        <dbReference type="Proteomes" id="UP000196102"/>
    </source>
</evidence>
<evidence type="ECO:0000259" key="5">
    <source>
        <dbReference type="Pfam" id="PF21602"/>
    </source>
</evidence>
<reference evidence="7" key="1">
    <citation type="journal article" date="2017" name="Proc. Natl. Acad. Sci. U.S.A.">
        <title>Simulation of Deepwater Horizon oil plume reveals substrate specialization within a complex community of hydrocarbon-degraders.</title>
        <authorList>
            <person name="Hu P."/>
            <person name="Dubinsky E.A."/>
            <person name="Probst A.J."/>
            <person name="Wang J."/>
            <person name="Sieber C.M.K."/>
            <person name="Tom L.M."/>
            <person name="Gardinali P."/>
            <person name="Banfield J.F."/>
            <person name="Atlas R.M."/>
            <person name="Andersen G.L."/>
        </authorList>
    </citation>
    <scope>NUCLEOTIDE SEQUENCE [LARGE SCALE GENOMIC DNA]</scope>
</reference>
<dbReference type="InterPro" id="IPR022719">
    <property type="entry name" value="Motility-assoc_prot_GldM_C"/>
</dbReference>
<accession>A0A1Z8ANI1</accession>
<dbReference type="InterPro" id="IPR019859">
    <property type="entry name" value="Motility-assoc_prot_GldM"/>
</dbReference>
<dbReference type="InterPro" id="IPR048405">
    <property type="entry name" value="GldM_Ig-like-1"/>
</dbReference>
<keyword evidence="1" id="KW-0812">Transmembrane</keyword>
<sequence length="513" mass="56061">MAGGKQSPRQKMINLMYLVFIAMLALNMSKEVLNAFGLLNVSIEESNQVATAKNQAAMAGLDQLAADQPEKYAPLKVKAEQVDKISKDYFNYLEELKNDMEGTVADPNDYAVMDKGDYLDVRFLEGGKVTSDGQKFLDEMNKYRSDMQAVVDDNPTLKSELDKKFTPEDVTNREGVTMSYLDYNYKGYPLIASIAKITLLQSEVKNTEAEVLSTLLAGQLKSEVSMDNYTTLMESPKSAYYNGETFDGQIVLGRKDATLQPKRVDLKLDGRKLNDNQYTIEAGRIVLKVGAGSPGDHKITGALYFDEDGEEKEVKVEQSFATIPKPNSATIAADKMNVVYRGVPNPMTISFAGVSGNNVNASAPGLKRKSGDSYVMSPGSGKTVKINVTAKLSTGETVSDSKEFRIKNLPRPTGMVSKAYENVRKTRSNLAISTVSAEFLDFDFDLTPRVTGFLFKVPGQPSIPVSGTKLNGTAQNALKRARKGDLVQFANIKAVLPGVNVKSVSDVTVEITD</sequence>
<feature type="domain" description="Gliding motility-associated protein GldM N-terminal" evidence="3">
    <location>
        <begin position="31"/>
        <end position="217"/>
    </location>
</feature>
<protein>
    <submittedName>
        <fullName evidence="6">Gliding motility protein GldM</fullName>
    </submittedName>
</protein>
<comment type="caution">
    <text evidence="6">The sequence shown here is derived from an EMBL/GenBank/DDBJ whole genome shotgun (WGS) entry which is preliminary data.</text>
</comment>
<dbReference type="EMBL" id="MAAX01000170">
    <property type="protein sequence ID" value="OUS11906.1"/>
    <property type="molecule type" value="Genomic_DNA"/>
</dbReference>
<dbReference type="Pfam" id="PF21601">
    <property type="entry name" value="GldM_2nd"/>
    <property type="match status" value="1"/>
</dbReference>
<evidence type="ECO:0000256" key="1">
    <source>
        <dbReference type="SAM" id="Phobius"/>
    </source>
</evidence>
<name>A0A1Z8ANI1_9FLAO</name>
<dbReference type="Pfam" id="PF12080">
    <property type="entry name" value="GldM_4th"/>
    <property type="match status" value="1"/>
</dbReference>
<dbReference type="Pfam" id="PF21602">
    <property type="entry name" value="GldM_3rd"/>
    <property type="match status" value="1"/>
</dbReference>
<dbReference type="Proteomes" id="UP000196102">
    <property type="component" value="Unassembled WGS sequence"/>
</dbReference>
<evidence type="ECO:0000259" key="3">
    <source>
        <dbReference type="Pfam" id="PF12081"/>
    </source>
</evidence>
<gene>
    <name evidence="6" type="ORF">A9Q93_10765</name>
</gene>
<evidence type="ECO:0000313" key="6">
    <source>
        <dbReference type="EMBL" id="OUS11906.1"/>
    </source>
</evidence>
<evidence type="ECO:0000259" key="2">
    <source>
        <dbReference type="Pfam" id="PF12080"/>
    </source>
</evidence>
<dbReference type="RefSeq" id="WP_303687442.1">
    <property type="nucleotide sequence ID" value="NZ_CAJXYO010000023.1"/>
</dbReference>
<evidence type="ECO:0000259" key="4">
    <source>
        <dbReference type="Pfam" id="PF21601"/>
    </source>
</evidence>
<dbReference type="InterPro" id="IPR048406">
    <property type="entry name" value="GldM_Ig-like-2"/>
</dbReference>
<organism evidence="6 7">
    <name type="scientific">Nonlabens dokdonensis</name>
    <dbReference type="NCBI Taxonomy" id="328515"/>
    <lineage>
        <taxon>Bacteria</taxon>
        <taxon>Pseudomonadati</taxon>
        <taxon>Bacteroidota</taxon>
        <taxon>Flavobacteriia</taxon>
        <taxon>Flavobacteriales</taxon>
        <taxon>Flavobacteriaceae</taxon>
        <taxon>Nonlabens</taxon>
    </lineage>
</organism>
<feature type="domain" description="Gliding motility-associated protein GldM second immunoglobulin-like" evidence="5">
    <location>
        <begin position="328"/>
        <end position="407"/>
    </location>
</feature>
<feature type="transmembrane region" description="Helical" evidence="1">
    <location>
        <begin position="12"/>
        <end position="29"/>
    </location>
</feature>